<reference evidence="3" key="1">
    <citation type="journal article" date="2019" name="Int. J. Syst. Evol. Microbiol.">
        <title>The Global Catalogue of Microorganisms (GCM) 10K type strain sequencing project: providing services to taxonomists for standard genome sequencing and annotation.</title>
        <authorList>
            <consortium name="The Broad Institute Genomics Platform"/>
            <consortium name="The Broad Institute Genome Sequencing Center for Infectious Disease"/>
            <person name="Wu L."/>
            <person name="Ma J."/>
        </authorList>
    </citation>
    <scope>NUCLEOTIDE SEQUENCE [LARGE SCALE GENOMIC DNA]</scope>
    <source>
        <strain evidence="3">NBRC 15640</strain>
    </source>
</reference>
<protein>
    <recommendedName>
        <fullName evidence="4">DUF1566 domain-containing protein</fullName>
    </recommendedName>
</protein>
<keyword evidence="1" id="KW-0732">Signal</keyword>
<accession>A0AAV5NV66</accession>
<keyword evidence="3" id="KW-1185">Reference proteome</keyword>
<dbReference type="RefSeq" id="WP_126609912.1">
    <property type="nucleotide sequence ID" value="NZ_AP025144.1"/>
</dbReference>
<evidence type="ECO:0000313" key="2">
    <source>
        <dbReference type="EMBL" id="GLQ74497.1"/>
    </source>
</evidence>
<comment type="caution">
    <text evidence="2">The sequence shown here is derived from an EMBL/GenBank/DDBJ whole genome shotgun (WGS) entry which is preliminary data.</text>
</comment>
<dbReference type="AlphaFoldDB" id="A0AAV5NV66"/>
<proteinExistence type="predicted"/>
<feature type="signal peptide" evidence="1">
    <location>
        <begin position="1"/>
        <end position="22"/>
    </location>
</feature>
<dbReference type="EMBL" id="BSNX01000056">
    <property type="protein sequence ID" value="GLQ74497.1"/>
    <property type="molecule type" value="Genomic_DNA"/>
</dbReference>
<dbReference type="Proteomes" id="UP001156690">
    <property type="component" value="Unassembled WGS sequence"/>
</dbReference>
<gene>
    <name evidence="2" type="ORF">GCM10007932_38580</name>
</gene>
<name>A0AAV5NV66_9VIBR</name>
<feature type="chain" id="PRO_5043506914" description="DUF1566 domain-containing protein" evidence="1">
    <location>
        <begin position="23"/>
        <end position="523"/>
    </location>
</feature>
<evidence type="ECO:0008006" key="4">
    <source>
        <dbReference type="Google" id="ProtNLM"/>
    </source>
</evidence>
<evidence type="ECO:0000256" key="1">
    <source>
        <dbReference type="SAM" id="SignalP"/>
    </source>
</evidence>
<sequence length="523" mass="58000">MKLSNIYLAVGAVLSAVSFTSAANTCSLTSNEYPAHAQWSCSLDDWVSGNTLPTKRKTLSSSQTSVVLYPEGLELAGDLSVRQNRATFSVSKKLQNCSAVYESFNGQIGKFANVVTCESGPYQFKKATYYHRNAHCSVSGNIETCVSNNLVVTPFQADLNYKVPKAHYQGELKEVIKKNRISKNLGLVPIRVGDITTFIPAEVTNLSPFPPVVNHKWSGQFKSDVKPSTYYEMSCVENTTVPSVKIPLLYKDAQLSQIGVASDSGVGGFEPKVLDTFMKRCAASPVRFAVVNSQDLNEPYWRVNLDITGGTDYIGELEKLADVLVAEANGLIVERQSLNTLLRNSNDLNTQINTELSVIWDIIANSVYVSDFFTAGYVPAEFDVGGLEYILVSETVLHDSVNLKPNFNKLRQLAQETGVEGIENLFNFDFDYLYDEWGYKKYETVHYAHWNFLVSLAQFTGDISYSDNATTDLKPIIVNMKNANDKKVLALISVIEHMLNVARNASSIERDKIKALQAKLTQL</sequence>
<organism evidence="2 3">
    <name type="scientific">Vibrio penaeicida</name>
    <dbReference type="NCBI Taxonomy" id="104609"/>
    <lineage>
        <taxon>Bacteria</taxon>
        <taxon>Pseudomonadati</taxon>
        <taxon>Pseudomonadota</taxon>
        <taxon>Gammaproteobacteria</taxon>
        <taxon>Vibrionales</taxon>
        <taxon>Vibrionaceae</taxon>
        <taxon>Vibrio</taxon>
    </lineage>
</organism>
<evidence type="ECO:0000313" key="3">
    <source>
        <dbReference type="Proteomes" id="UP001156690"/>
    </source>
</evidence>